<feature type="transmembrane region" description="Helical" evidence="1">
    <location>
        <begin position="53"/>
        <end position="69"/>
    </location>
</feature>
<feature type="transmembrane region" description="Helical" evidence="1">
    <location>
        <begin position="110"/>
        <end position="128"/>
    </location>
</feature>
<reference evidence="2" key="1">
    <citation type="submission" date="2018-05" db="EMBL/GenBank/DDBJ databases">
        <authorList>
            <person name="Lanie J.A."/>
            <person name="Ng W.-L."/>
            <person name="Kazmierczak K.M."/>
            <person name="Andrzejewski T.M."/>
            <person name="Davidsen T.M."/>
            <person name="Wayne K.J."/>
            <person name="Tettelin H."/>
            <person name="Glass J.I."/>
            <person name="Rusch D."/>
            <person name="Podicherti R."/>
            <person name="Tsui H.-C.T."/>
            <person name="Winkler M.E."/>
        </authorList>
    </citation>
    <scope>NUCLEOTIDE SEQUENCE</scope>
</reference>
<protein>
    <submittedName>
        <fullName evidence="2">Uncharacterized protein</fullName>
    </submittedName>
</protein>
<sequence>MSSLIPFKQEYDPALAKIGGWLLAFYIFAGLSILAYLRVSIAAIITALQVGRYGWVIALVTLVAMIGLLRRKRWAYYLFLGMGGFLLVDGGLAMFAAPDQLLLQDWMFDMPILGEWLMVLGWLLYFLYSRRIYSVIFGQ</sequence>
<dbReference type="EMBL" id="UINC01089040">
    <property type="protein sequence ID" value="SVC39788.1"/>
    <property type="molecule type" value="Genomic_DNA"/>
</dbReference>
<organism evidence="2">
    <name type="scientific">marine metagenome</name>
    <dbReference type="NCBI Taxonomy" id="408172"/>
    <lineage>
        <taxon>unclassified sequences</taxon>
        <taxon>metagenomes</taxon>
        <taxon>ecological metagenomes</taxon>
    </lineage>
</organism>
<evidence type="ECO:0000313" key="2">
    <source>
        <dbReference type="EMBL" id="SVC39788.1"/>
    </source>
</evidence>
<feature type="transmembrane region" description="Helical" evidence="1">
    <location>
        <begin position="21"/>
        <end position="47"/>
    </location>
</feature>
<evidence type="ECO:0000256" key="1">
    <source>
        <dbReference type="SAM" id="Phobius"/>
    </source>
</evidence>
<proteinExistence type="predicted"/>
<dbReference type="AlphaFoldDB" id="A0A382LSZ6"/>
<keyword evidence="1" id="KW-0472">Membrane</keyword>
<accession>A0A382LSZ6</accession>
<keyword evidence="1" id="KW-1133">Transmembrane helix</keyword>
<keyword evidence="1" id="KW-0812">Transmembrane</keyword>
<feature type="transmembrane region" description="Helical" evidence="1">
    <location>
        <begin position="76"/>
        <end position="98"/>
    </location>
</feature>
<gene>
    <name evidence="2" type="ORF">METZ01_LOCUS292642</name>
</gene>
<name>A0A382LSZ6_9ZZZZ</name>